<evidence type="ECO:0000313" key="2">
    <source>
        <dbReference type="EMBL" id="WCE68921.1"/>
    </source>
</evidence>
<dbReference type="AlphaFoldDB" id="A0AAX3LKQ0"/>
<evidence type="ECO:0000256" key="1">
    <source>
        <dbReference type="SAM" id="MobiDB-lite"/>
    </source>
</evidence>
<evidence type="ECO:0000313" key="4">
    <source>
        <dbReference type="Proteomes" id="UP001210770"/>
    </source>
</evidence>
<protein>
    <submittedName>
        <fullName evidence="2">Uncharacterized protein</fullName>
    </submittedName>
</protein>
<evidence type="ECO:0000313" key="5">
    <source>
        <dbReference type="Proteomes" id="UP001326567"/>
    </source>
</evidence>
<dbReference type="EMBL" id="CP139725">
    <property type="protein sequence ID" value="WPZ20380.1"/>
    <property type="molecule type" value="Genomic_DNA"/>
</dbReference>
<organism evidence="2 4">
    <name type="scientific">Sulfitobacter faviae</name>
    <dbReference type="NCBI Taxonomy" id="1775881"/>
    <lineage>
        <taxon>Bacteria</taxon>
        <taxon>Pseudomonadati</taxon>
        <taxon>Pseudomonadota</taxon>
        <taxon>Alphaproteobacteria</taxon>
        <taxon>Rhodobacterales</taxon>
        <taxon>Roseobacteraceae</taxon>
        <taxon>Sulfitobacter</taxon>
    </lineage>
</organism>
<proteinExistence type="predicted"/>
<accession>A0AAX3LKQ0</accession>
<reference evidence="2" key="1">
    <citation type="submission" date="2023-01" db="EMBL/GenBank/DDBJ databases">
        <title>Comparative genomic analysis of cold water coral derived Sulfitobacter faviae: insights into their metabolism and habitat adaptation.</title>
        <authorList>
            <person name="Guo Y."/>
            <person name="Lin S."/>
            <person name="Huang Z."/>
            <person name="Tang K."/>
            <person name="Wang X."/>
        </authorList>
    </citation>
    <scope>NUCLEOTIDE SEQUENCE</scope>
    <source>
        <strain evidence="2">SCSIO W_1865</strain>
    </source>
</reference>
<evidence type="ECO:0000313" key="3">
    <source>
        <dbReference type="EMBL" id="WPZ20380.1"/>
    </source>
</evidence>
<feature type="region of interest" description="Disordered" evidence="1">
    <location>
        <begin position="1"/>
        <end position="40"/>
    </location>
</feature>
<dbReference type="Proteomes" id="UP001326567">
    <property type="component" value="Chromosome"/>
</dbReference>
<gene>
    <name evidence="2" type="ORF">PL336_08835</name>
    <name evidence="3" type="ORF">T7987_09240</name>
</gene>
<dbReference type="Proteomes" id="UP001210770">
    <property type="component" value="Chromosome"/>
</dbReference>
<keyword evidence="5" id="KW-1185">Reference proteome</keyword>
<reference evidence="3 5" key="2">
    <citation type="submission" date="2023-11" db="EMBL/GenBank/DDBJ databases">
        <title>From the Deep-Sea to the Surface: Bacterial Genomes Isolated from the Moytirra Hydrothermal Vent Plume.</title>
        <authorList>
            <person name="Major S.R."/>
        </authorList>
    </citation>
    <scope>NUCLEOTIDE SEQUENCE [LARGE SCALE GENOMIC DNA]</scope>
    <source>
        <strain evidence="3 5">OXR-9</strain>
    </source>
</reference>
<name>A0AAX3LKQ0_9RHOB</name>
<dbReference type="EMBL" id="CP116423">
    <property type="protein sequence ID" value="WCE68921.1"/>
    <property type="molecule type" value="Genomic_DNA"/>
</dbReference>
<dbReference type="RefSeq" id="WP_269451603.1">
    <property type="nucleotide sequence ID" value="NZ_CP116419.1"/>
</dbReference>
<sequence length="40" mass="4366">MARLDRTPQPQKPKPAPKPNGTSAQPPQRPTPLITDYASL</sequence>